<name>A0A5M3PK69_9GAMM</name>
<keyword evidence="2" id="KW-0808">Transferase</keyword>
<dbReference type="PANTHER" id="PTHR43851">
    <property type="match status" value="1"/>
</dbReference>
<reference evidence="6 7" key="1">
    <citation type="journal article" date="2019" name="J. Gen. Appl. Microbiol.">
        <title>Aerobic degradation of cis-dichloroethene by the marine bacterium Marinobacter salsuginis strain 5N-3.</title>
        <authorList>
            <person name="Inoue Y."/>
            <person name="Fukunaga Y."/>
            <person name="Katsumata H."/>
            <person name="Ohji S."/>
            <person name="Hosoyama A."/>
            <person name="Mori K."/>
            <person name="Ando K."/>
        </authorList>
    </citation>
    <scope>NUCLEOTIDE SEQUENCE [LARGE SCALE GENOMIC DNA]</scope>
    <source>
        <strain evidence="6 7">5N-3</strain>
    </source>
</reference>
<dbReference type="EMBL" id="BGZH01000001">
    <property type="protein sequence ID" value="GBO83313.1"/>
    <property type="molecule type" value="Genomic_DNA"/>
</dbReference>
<comment type="similarity">
    <text evidence="1">Belongs to the protein kinase superfamily. ADCK protein kinase family.</text>
</comment>
<dbReference type="SUPFAM" id="SSF56112">
    <property type="entry name" value="Protein kinase-like (PK-like)"/>
    <property type="match status" value="1"/>
</dbReference>
<proteinExistence type="inferred from homology"/>
<evidence type="ECO:0000259" key="5">
    <source>
        <dbReference type="Pfam" id="PF03109"/>
    </source>
</evidence>
<sequence>MQDRLNPNPVKGVMVFMAKKPVTSRRGRFFKLAGMTASVAGQYAGQRARRLFRSENDEGAQSESYTRMAGQIADTLGELKGAVMKVGQIASQTQDFLPREFSEALEKLQKEAPPMPFEVIVEQIESELGKPVSELFEYLQEKPYAAASIGQVHRARLHDGTDVIVKVQYPGVDESCDSDLKQLRMTLKLGGLLKMPKESVDKLFAEIRERLKEELDYENEARNIELFRKFHDQQPWVLIPAVIPGHSTRRVLTMELVEGDHVSKVTREQYDQDTVNLIGHRIFTLMADQLFRFQCIHGDPHAGNFAYRPDGSIIMYDFGCVKKLKPEIVEAYRNALVAALDEDYEALDRYLIDLGARVGSQPAVDEAYYAMWRDILVVPFEQRDQPYDFAEADIHKRVAEKTSTVFKYLDYFKPPVESIFIDRMIAGHYWMLKRLGVQAAFRSELEKYLKASETSARG</sequence>
<keyword evidence="3" id="KW-0547">Nucleotide-binding</keyword>
<dbReference type="Proteomes" id="UP000340077">
    <property type="component" value="Unassembled WGS sequence"/>
</dbReference>
<evidence type="ECO:0000256" key="4">
    <source>
        <dbReference type="ARBA" id="ARBA00022840"/>
    </source>
</evidence>
<dbReference type="GO" id="GO:0006744">
    <property type="term" value="P:ubiquinone biosynthetic process"/>
    <property type="evidence" value="ECO:0007669"/>
    <property type="project" value="TreeGrafter"/>
</dbReference>
<dbReference type="InterPro" id="IPR011009">
    <property type="entry name" value="Kinase-like_dom_sf"/>
</dbReference>
<evidence type="ECO:0000256" key="3">
    <source>
        <dbReference type="ARBA" id="ARBA00022741"/>
    </source>
</evidence>
<accession>A0A5M3PK69</accession>
<dbReference type="PANTHER" id="PTHR43851:SF3">
    <property type="entry name" value="COENZYME Q8"/>
    <property type="match status" value="1"/>
</dbReference>
<gene>
    <name evidence="6" type="primary">adcK4</name>
    <name evidence="6" type="ORF">MS5N3_07640</name>
</gene>
<comment type="caution">
    <text evidence="6">The sequence shown here is derived from an EMBL/GenBank/DDBJ whole genome shotgun (WGS) entry which is preliminary data.</text>
</comment>
<evidence type="ECO:0000256" key="1">
    <source>
        <dbReference type="ARBA" id="ARBA00009670"/>
    </source>
</evidence>
<dbReference type="InterPro" id="IPR051409">
    <property type="entry name" value="Atypical_kinase_ADCK"/>
</dbReference>
<dbReference type="InterPro" id="IPR034646">
    <property type="entry name" value="ADCK3_dom"/>
</dbReference>
<evidence type="ECO:0000313" key="7">
    <source>
        <dbReference type="Proteomes" id="UP000340077"/>
    </source>
</evidence>
<evidence type="ECO:0000256" key="2">
    <source>
        <dbReference type="ARBA" id="ARBA00022679"/>
    </source>
</evidence>
<dbReference type="Pfam" id="PF03109">
    <property type="entry name" value="ABC1"/>
    <property type="match status" value="1"/>
</dbReference>
<keyword evidence="4" id="KW-0067">ATP-binding</keyword>
<dbReference type="InterPro" id="IPR004147">
    <property type="entry name" value="ABC1_dom"/>
</dbReference>
<dbReference type="AlphaFoldDB" id="A0A5M3PK69"/>
<evidence type="ECO:0000313" key="6">
    <source>
        <dbReference type="EMBL" id="GBO83313.1"/>
    </source>
</evidence>
<dbReference type="GO" id="GO:0016740">
    <property type="term" value="F:transferase activity"/>
    <property type="evidence" value="ECO:0007669"/>
    <property type="project" value="UniProtKB-KW"/>
</dbReference>
<dbReference type="GO" id="GO:0005524">
    <property type="term" value="F:ATP binding"/>
    <property type="evidence" value="ECO:0007669"/>
    <property type="project" value="UniProtKB-KW"/>
</dbReference>
<keyword evidence="7" id="KW-1185">Reference proteome</keyword>
<dbReference type="CDD" id="cd13970">
    <property type="entry name" value="ABC1_ADCK3"/>
    <property type="match status" value="1"/>
</dbReference>
<protein>
    <submittedName>
        <fullName evidence="6">ABC transporter</fullName>
    </submittedName>
</protein>
<feature type="domain" description="ABC1 atypical kinase-like" evidence="5">
    <location>
        <begin position="107"/>
        <end position="349"/>
    </location>
</feature>
<organism evidence="6 7">
    <name type="scientific">Marinobacter salsuginis</name>
    <dbReference type="NCBI Taxonomy" id="418719"/>
    <lineage>
        <taxon>Bacteria</taxon>
        <taxon>Pseudomonadati</taxon>
        <taxon>Pseudomonadota</taxon>
        <taxon>Gammaproteobacteria</taxon>
        <taxon>Pseudomonadales</taxon>
        <taxon>Marinobacteraceae</taxon>
        <taxon>Marinobacter</taxon>
    </lineage>
</organism>